<dbReference type="InterPro" id="IPR046867">
    <property type="entry name" value="AldOxase/xan_DH_MoCoBD2"/>
</dbReference>
<gene>
    <name evidence="4" type="ORF">SAMN05443244_1360</name>
</gene>
<dbReference type="InterPro" id="IPR000674">
    <property type="entry name" value="Ald_Oxase/Xan_DH_a/b"/>
</dbReference>
<keyword evidence="1" id="KW-0500">Molybdenum</keyword>
<dbReference type="InterPro" id="IPR008274">
    <property type="entry name" value="AldOxase/xan_DH_MoCoBD1"/>
</dbReference>
<dbReference type="SUPFAM" id="SSF54665">
    <property type="entry name" value="CO dehydrogenase molybdoprotein N-domain-like"/>
    <property type="match status" value="1"/>
</dbReference>
<feature type="domain" description="Aldehyde oxidase/xanthine dehydrogenase a/b hammerhead" evidence="3">
    <location>
        <begin position="20"/>
        <end position="141"/>
    </location>
</feature>
<dbReference type="Pfam" id="PF20256">
    <property type="entry name" value="MoCoBD_2"/>
    <property type="match status" value="1"/>
</dbReference>
<evidence type="ECO:0000256" key="1">
    <source>
        <dbReference type="ARBA" id="ARBA00022505"/>
    </source>
</evidence>
<dbReference type="AlphaFoldDB" id="A0A1H4KUF6"/>
<keyword evidence="2" id="KW-0560">Oxidoreductase</keyword>
<dbReference type="GO" id="GO:0016491">
    <property type="term" value="F:oxidoreductase activity"/>
    <property type="evidence" value="ECO:0007669"/>
    <property type="project" value="UniProtKB-KW"/>
</dbReference>
<dbReference type="EMBL" id="FNSD01000001">
    <property type="protein sequence ID" value="SEB62137.1"/>
    <property type="molecule type" value="Genomic_DNA"/>
</dbReference>
<evidence type="ECO:0000259" key="3">
    <source>
        <dbReference type="SMART" id="SM01008"/>
    </source>
</evidence>
<dbReference type="InterPro" id="IPR016208">
    <property type="entry name" value="Ald_Oxase/xanthine_DH-like"/>
</dbReference>
<dbReference type="OrthoDB" id="9759099at2"/>
<dbReference type="Proteomes" id="UP000182409">
    <property type="component" value="Unassembled WGS sequence"/>
</dbReference>
<evidence type="ECO:0000313" key="5">
    <source>
        <dbReference type="Proteomes" id="UP000182409"/>
    </source>
</evidence>
<dbReference type="Gene3D" id="3.90.1170.50">
    <property type="entry name" value="Aldehyde oxidase/xanthine dehydrogenase, a/b hammerhead"/>
    <property type="match status" value="1"/>
</dbReference>
<dbReference type="InterPro" id="IPR036856">
    <property type="entry name" value="Ald_Oxase/Xan_DH_a/b_sf"/>
</dbReference>
<evidence type="ECO:0000313" key="4">
    <source>
        <dbReference type="EMBL" id="SEB62137.1"/>
    </source>
</evidence>
<name>A0A1H4KUF6_9BACT</name>
<protein>
    <submittedName>
        <fullName evidence="4">Xanthine dehydrogenase YagR molybdenum-binding subunit</fullName>
    </submittedName>
</protein>
<dbReference type="InterPro" id="IPR037165">
    <property type="entry name" value="AldOxase/xan_DH_Mopterin-bd_sf"/>
</dbReference>
<dbReference type="SUPFAM" id="SSF56003">
    <property type="entry name" value="Molybdenum cofactor-binding domain"/>
    <property type="match status" value="1"/>
</dbReference>
<reference evidence="4 5" key="1">
    <citation type="submission" date="2016-10" db="EMBL/GenBank/DDBJ databases">
        <authorList>
            <person name="de Groot N.N."/>
        </authorList>
    </citation>
    <scope>NUCLEOTIDE SEQUENCE [LARGE SCALE GENOMIC DNA]</scope>
    <source>
        <strain evidence="4 5">AB35.6</strain>
    </source>
</reference>
<dbReference type="Gene3D" id="3.30.365.10">
    <property type="entry name" value="Aldehyde oxidase/xanthine dehydrogenase, molybdopterin binding domain"/>
    <property type="match status" value="4"/>
</dbReference>
<dbReference type="Pfam" id="PF02738">
    <property type="entry name" value="MoCoBD_1"/>
    <property type="match status" value="1"/>
</dbReference>
<organism evidence="4 5">
    <name type="scientific">Terriglobus roseus</name>
    <dbReference type="NCBI Taxonomy" id="392734"/>
    <lineage>
        <taxon>Bacteria</taxon>
        <taxon>Pseudomonadati</taxon>
        <taxon>Acidobacteriota</taxon>
        <taxon>Terriglobia</taxon>
        <taxon>Terriglobales</taxon>
        <taxon>Acidobacteriaceae</taxon>
        <taxon>Terriglobus</taxon>
    </lineage>
</organism>
<dbReference type="SMART" id="SM01008">
    <property type="entry name" value="Ald_Xan_dh_C"/>
    <property type="match status" value="1"/>
</dbReference>
<proteinExistence type="predicted"/>
<dbReference type="Pfam" id="PF01315">
    <property type="entry name" value="Ald_Xan_dh_C"/>
    <property type="match status" value="1"/>
</dbReference>
<sequence>MPEAAAINAPVRIDGRAKVNGEGLYTGDINSFDRYLHPGEAPKSLLHAVVVPAAIAFGRVLHLDTDTAQRLPGVRLVMTPVNAPKLKKIRSLLMSEQSNYLPLQDDRVRYHGQPIALVVAETPEIAREGASLVKATYSPQPALLDFERNLDKAEPAKKVGAGAKAEVKRGDAEAVFAVAPIQIDSHFELQPAHHNAMEPGATVAHWHAQDGLANRVTVVSTTQFVYGDAVAIGEAFSLGVKDKLPRIVAQVLVGKEFDSAVRVIAPLIGGGFGSKGGANQTMLSTMAAKLLGHPVKLVLTRQDTFSQMPYRGGLDVRLRLGATPDGKLTAMVQESLLQSSETASFLEPTSEVTQHLYAVPNFHATHKALRLNTNSPGWMRAPGVTPGQFVLETAMDELAEKLGIDPIDLRLRNYAEVDPEGGREWSSKSLRECYATGAEHFGWHRRTARSAEREGAELIGYGMATAAYPTNHFPATARLVLQADGSVIAQSATQEIGQGAITSLSQVVATELSLPLDRVRFDIGDTTLPFGAFSAGSSTSLSVGSAIRVAAKMLTEKLARIARVDKESPLYLCGLKDIVFRGGILSHRIESARRDPATAVLARAKLTTLEVKGIAGRTFGKSDYARMAFGAQFARVAVNEFTGSVRVTHMTGAFAGGRILNARTARSQLLGGMVWGVGHALMEESLRDIHVGAWVNANLAEAHVPTNADAPDIEVILVPEDDTRGSELGAKGLGEIGITGVAAAIANAIHNATGRRLRNLPITPDQVLGL</sequence>
<accession>A0A1H4KUF6</accession>
<dbReference type="GO" id="GO:0005506">
    <property type="term" value="F:iron ion binding"/>
    <property type="evidence" value="ECO:0007669"/>
    <property type="project" value="InterPro"/>
</dbReference>
<dbReference type="RefSeq" id="WP_074652900.1">
    <property type="nucleotide sequence ID" value="NZ_FNSD01000001.1"/>
</dbReference>
<evidence type="ECO:0000256" key="2">
    <source>
        <dbReference type="ARBA" id="ARBA00023002"/>
    </source>
</evidence>
<dbReference type="PANTHER" id="PTHR11908">
    <property type="entry name" value="XANTHINE DEHYDROGENASE"/>
    <property type="match status" value="1"/>
</dbReference>
<dbReference type="PANTHER" id="PTHR11908:SF132">
    <property type="entry name" value="ALDEHYDE OXIDASE 1-RELATED"/>
    <property type="match status" value="1"/>
</dbReference>